<dbReference type="SMART" id="SM01118">
    <property type="entry name" value="CYTH"/>
    <property type="match status" value="1"/>
</dbReference>
<evidence type="ECO:0000259" key="2">
    <source>
        <dbReference type="PROSITE" id="PS51708"/>
    </source>
</evidence>
<dbReference type="InterPro" id="IPR033469">
    <property type="entry name" value="CYTH-like_dom_sf"/>
</dbReference>
<dbReference type="Pfam" id="PF05235">
    <property type="entry name" value="CHAD"/>
    <property type="match status" value="1"/>
</dbReference>
<dbReference type="InterPro" id="IPR039013">
    <property type="entry name" value="YgiF"/>
</dbReference>
<evidence type="ECO:0000313" key="4">
    <source>
        <dbReference type="Proteomes" id="UP000776983"/>
    </source>
</evidence>
<dbReference type="PANTHER" id="PTHR39569">
    <property type="entry name" value="INORGANIC TRIPHOSPHATASE"/>
    <property type="match status" value="1"/>
</dbReference>
<dbReference type="SMART" id="SM00880">
    <property type="entry name" value="CHAD"/>
    <property type="match status" value="1"/>
</dbReference>
<dbReference type="EMBL" id="JACDXW010000003">
    <property type="protein sequence ID" value="MCB5363436.1"/>
    <property type="molecule type" value="Genomic_DNA"/>
</dbReference>
<dbReference type="RefSeq" id="WP_226953784.1">
    <property type="nucleotide sequence ID" value="NZ_JACDXW010000003.1"/>
</dbReference>
<dbReference type="InterPro" id="IPR038186">
    <property type="entry name" value="CHAD_dom_sf"/>
</dbReference>
<gene>
    <name evidence="3" type="ORF">H0484_06710</name>
</gene>
<dbReference type="Gene3D" id="2.40.320.10">
    <property type="entry name" value="Hypothetical Protein Pfu-838710-001"/>
    <property type="match status" value="1"/>
</dbReference>
<proteinExistence type="predicted"/>
<name>A0ABS8CBM7_9BURK</name>
<feature type="domain" description="CHAD" evidence="2">
    <location>
        <begin position="225"/>
        <end position="501"/>
    </location>
</feature>
<dbReference type="InterPro" id="IPR023577">
    <property type="entry name" value="CYTH_domain"/>
</dbReference>
<dbReference type="PANTHER" id="PTHR39569:SF1">
    <property type="entry name" value="INORGANIC TRIPHOSPHATASE"/>
    <property type="match status" value="1"/>
</dbReference>
<dbReference type="PROSITE" id="PS51707">
    <property type="entry name" value="CYTH"/>
    <property type="match status" value="1"/>
</dbReference>
<dbReference type="PROSITE" id="PS51708">
    <property type="entry name" value="CHAD"/>
    <property type="match status" value="1"/>
</dbReference>
<comment type="caution">
    <text evidence="3">The sequence shown here is derived from an EMBL/GenBank/DDBJ whole genome shotgun (WGS) entry which is preliminary data.</text>
</comment>
<dbReference type="Pfam" id="PF01928">
    <property type="entry name" value="CYTH"/>
    <property type="match status" value="1"/>
</dbReference>
<dbReference type="InterPro" id="IPR007899">
    <property type="entry name" value="CHAD_dom"/>
</dbReference>
<organism evidence="3 4">
    <name type="scientific">Mesopusillimonas faecipullorum</name>
    <dbReference type="NCBI Taxonomy" id="2755040"/>
    <lineage>
        <taxon>Bacteria</taxon>
        <taxon>Pseudomonadati</taxon>
        <taxon>Pseudomonadota</taxon>
        <taxon>Betaproteobacteria</taxon>
        <taxon>Burkholderiales</taxon>
        <taxon>Alcaligenaceae</taxon>
        <taxon>Mesopusillimonas</taxon>
    </lineage>
</organism>
<sequence length="507" mass="56576">MERELALHVPAAARTAVARQMRAGQARRISLQARYFDTTTRELASAGIALRLRKEGRRWVQTLKAPGPDALSRVEINHLRSGPELDLSLYIGTPVEALLAKLSENLTLRYETRVTRLVSEAQVGEALIEVAYDQGSLLARDLELPISEVEFELKAGPMSALFDLSEQWLQAYGLLLEARSKSQRGDALAQAAVQSGGVARKPGDEHAPLALFNARRAQAIKLSGGMRLDEVYQACVTECLSQIVANTALAAGVDAEDASRQQQVEYVHQLRVGIRRLRSCWKLFQPWIPRPEAEIMNQLKTAFNLFGASRDDDVVTLEIAPKLAQAGMPELQPLAKSKKSAGTSAASVASSKELQTTLLRLLRHLIAMSETPPTAEADIRAEKALTQKLDEWVRKLAKEGGRFMRLPIEAQHDLRKKAKTLRYNLDFCEDLLPRRSLQSVRVDLAHIQDVLGDLNDYYVAQSCYERLVEQQPQAWFALGWLKAMQTQRQTQAQAAFKELRKLSLGKR</sequence>
<protein>
    <submittedName>
        <fullName evidence="3">CYTH and CHAD domain-containing protein</fullName>
    </submittedName>
</protein>
<evidence type="ECO:0000259" key="1">
    <source>
        <dbReference type="PROSITE" id="PS51707"/>
    </source>
</evidence>
<dbReference type="Proteomes" id="UP000776983">
    <property type="component" value="Unassembled WGS sequence"/>
</dbReference>
<dbReference type="SUPFAM" id="SSF55154">
    <property type="entry name" value="CYTH-like phosphatases"/>
    <property type="match status" value="1"/>
</dbReference>
<dbReference type="Gene3D" id="1.40.20.10">
    <property type="entry name" value="CHAD domain"/>
    <property type="match status" value="1"/>
</dbReference>
<feature type="domain" description="CYTH" evidence="1">
    <location>
        <begin position="1"/>
        <end position="192"/>
    </location>
</feature>
<evidence type="ECO:0000313" key="3">
    <source>
        <dbReference type="EMBL" id="MCB5363436.1"/>
    </source>
</evidence>
<dbReference type="CDD" id="cd07756">
    <property type="entry name" value="CYTH-like_Pase_CHAD"/>
    <property type="match status" value="1"/>
</dbReference>
<reference evidence="3 4" key="1">
    <citation type="submission" date="2020-07" db="EMBL/GenBank/DDBJ databases">
        <title>Pusillimonas sp. nov., isolated from poultry manure in Taiwan.</title>
        <authorList>
            <person name="Lin S.-Y."/>
            <person name="Tang Y.-S."/>
            <person name="Young C.-C."/>
        </authorList>
    </citation>
    <scope>NUCLEOTIDE SEQUENCE [LARGE SCALE GENOMIC DNA]</scope>
    <source>
        <strain evidence="3 4">CC-YST705</strain>
    </source>
</reference>
<keyword evidence="4" id="KW-1185">Reference proteome</keyword>
<accession>A0ABS8CBM7</accession>